<organism evidence="1 2">
    <name type="scientific">Clostridium kluyveri (strain ATCC 8527 / DSM 555 / NBRC 12016 / NCIMB 10680 / K1)</name>
    <dbReference type="NCBI Taxonomy" id="431943"/>
    <lineage>
        <taxon>Bacteria</taxon>
        <taxon>Bacillati</taxon>
        <taxon>Bacillota</taxon>
        <taxon>Clostridia</taxon>
        <taxon>Eubacteriales</taxon>
        <taxon>Clostridiaceae</taxon>
        <taxon>Clostridium</taxon>
    </lineage>
</organism>
<dbReference type="Proteomes" id="UP000002411">
    <property type="component" value="Plasmid pCKL555A"/>
</dbReference>
<gene>
    <name evidence="1" type="ordered locus">CKL_4004</name>
</gene>
<evidence type="ECO:0000313" key="2">
    <source>
        <dbReference type="Proteomes" id="UP000002411"/>
    </source>
</evidence>
<keyword evidence="1" id="KW-0614">Plasmid</keyword>
<proteinExistence type="predicted"/>
<name>A5F9Q5_CLOK5</name>
<reference evidence="1 2" key="1">
    <citation type="journal article" date="2008" name="Proc. Natl. Acad. Sci. U.S.A.">
        <title>The genome of Clostridium kluyveri, a strict anaerobe with unique metabolic features.</title>
        <authorList>
            <person name="Seedorf H."/>
            <person name="Fricke W.F."/>
            <person name="Veith B."/>
            <person name="Brueggemann H."/>
            <person name="Liesegang H."/>
            <person name="Strittmatter A."/>
            <person name="Miethke M."/>
            <person name="Buckel W."/>
            <person name="Hinderberger J."/>
            <person name="Li F."/>
            <person name="Hagemeier C."/>
            <person name="Thauer R.K."/>
            <person name="Gottschalk G."/>
        </authorList>
    </citation>
    <scope>NUCLEOTIDE SEQUENCE [LARGE SCALE GENOMIC DNA]</scope>
    <source>
        <strain evidence="2">ATCC 8527 / DSM 555 / NCIMB 10680</strain>
        <plasmid evidence="1 2">pCKL555A</plasmid>
    </source>
</reference>
<protein>
    <submittedName>
        <fullName evidence="1">Uncharacterized protein</fullName>
    </submittedName>
</protein>
<keyword evidence="2" id="KW-1185">Reference proteome</keyword>
<dbReference type="HOGENOM" id="CLU_2664684_0_0_9"/>
<accession>A5F9Q5</accession>
<dbReference type="AlphaFoldDB" id="A5F9Q5"/>
<geneLocation type="plasmid" evidence="1 2">
    <name>pCKL555A</name>
</geneLocation>
<evidence type="ECO:0000313" key="1">
    <source>
        <dbReference type="EMBL" id="ABQ23603.1"/>
    </source>
</evidence>
<dbReference type="EMBL" id="CP000674">
    <property type="protein sequence ID" value="ABQ23603.1"/>
    <property type="molecule type" value="Genomic_DNA"/>
</dbReference>
<dbReference type="RefSeq" id="WP_011930350.1">
    <property type="nucleotide sequence ID" value="NC_009466.1"/>
</dbReference>
<dbReference type="KEGG" id="ckl:CKL_4004"/>
<sequence>MKYTVEITPEKMVKKFIDDNGKEYINTWIAKGPGHIGTLEKAMDDQMDDANKFSEELLQAIYDEDLGDIWREVRNSRIKEGLHGNIDN</sequence>